<dbReference type="VEuPathDB" id="VectorBase:ISCW000375"/>
<sequence>LSLLAKLLCAIYGRHHGGSRDVVRLFDVFLNTPKHAFSVQKRVAVSEFFYCDRRYWRCFTAHRNMLASAKKDGESRSEGEKAPRIVERISRLEHAT</sequence>
<reference evidence="2" key="2">
    <citation type="submission" date="2020-05" db="UniProtKB">
        <authorList>
            <consortium name="EnsemblMetazoa"/>
        </authorList>
    </citation>
    <scope>IDENTIFICATION</scope>
    <source>
        <strain evidence="2">wikel</strain>
    </source>
</reference>
<dbReference type="AlphaFoldDB" id="B7P2E7"/>
<dbReference type="EMBL" id="DS622189">
    <property type="protein sequence ID" value="EEC00769.1"/>
    <property type="molecule type" value="Genomic_DNA"/>
</dbReference>
<reference evidence="1 3" key="1">
    <citation type="submission" date="2008-03" db="EMBL/GenBank/DDBJ databases">
        <title>Annotation of Ixodes scapularis.</title>
        <authorList>
            <consortium name="Ixodes scapularis Genome Project Consortium"/>
            <person name="Caler E."/>
            <person name="Hannick L.I."/>
            <person name="Bidwell S."/>
            <person name="Joardar V."/>
            <person name="Thiagarajan M."/>
            <person name="Amedeo P."/>
            <person name="Galinsky K.J."/>
            <person name="Schobel S."/>
            <person name="Inman J."/>
            <person name="Hostetler J."/>
            <person name="Miller J."/>
            <person name="Hammond M."/>
            <person name="Megy K."/>
            <person name="Lawson D."/>
            <person name="Kodira C."/>
            <person name="Sutton G."/>
            <person name="Meyer J."/>
            <person name="Hill C.A."/>
            <person name="Birren B."/>
            <person name="Nene V."/>
            <person name="Collins F."/>
            <person name="Alarcon-Chaidez F."/>
            <person name="Wikel S."/>
            <person name="Strausberg R."/>
        </authorList>
    </citation>
    <scope>NUCLEOTIDE SEQUENCE [LARGE SCALE GENOMIC DNA]</scope>
    <source>
        <strain evidence="3">Wikel</strain>
        <strain evidence="1">Wikel colony</strain>
    </source>
</reference>
<dbReference type="HOGENOM" id="CLU_2365540_0_0_1"/>
<organism>
    <name type="scientific">Ixodes scapularis</name>
    <name type="common">Black-legged tick</name>
    <name type="synonym">Deer tick</name>
    <dbReference type="NCBI Taxonomy" id="6945"/>
    <lineage>
        <taxon>Eukaryota</taxon>
        <taxon>Metazoa</taxon>
        <taxon>Ecdysozoa</taxon>
        <taxon>Arthropoda</taxon>
        <taxon>Chelicerata</taxon>
        <taxon>Arachnida</taxon>
        <taxon>Acari</taxon>
        <taxon>Parasitiformes</taxon>
        <taxon>Ixodida</taxon>
        <taxon>Ixodoidea</taxon>
        <taxon>Ixodidae</taxon>
        <taxon>Ixodinae</taxon>
        <taxon>Ixodes</taxon>
    </lineage>
</organism>
<protein>
    <submittedName>
        <fullName evidence="1 2">Uncharacterized protein</fullName>
    </submittedName>
</protein>
<evidence type="ECO:0000313" key="2">
    <source>
        <dbReference type="EnsemblMetazoa" id="ISCW000375-PA"/>
    </source>
</evidence>
<gene>
    <name evidence="1" type="ORF">IscW_ISCW000375</name>
</gene>
<feature type="non-terminal residue" evidence="1">
    <location>
        <position position="96"/>
    </location>
</feature>
<dbReference type="EMBL" id="ABJB010670975">
    <property type="status" value="NOT_ANNOTATED_CDS"/>
    <property type="molecule type" value="Genomic_DNA"/>
</dbReference>
<dbReference type="EMBL" id="ABJB011110371">
    <property type="status" value="NOT_ANNOTATED_CDS"/>
    <property type="molecule type" value="Genomic_DNA"/>
</dbReference>
<proteinExistence type="predicted"/>
<dbReference type="InParanoid" id="B7P2E7"/>
<evidence type="ECO:0000313" key="1">
    <source>
        <dbReference type="EMBL" id="EEC00769.1"/>
    </source>
</evidence>
<dbReference type="EMBL" id="ABJB011036982">
    <property type="status" value="NOT_ANNOTATED_CDS"/>
    <property type="molecule type" value="Genomic_DNA"/>
</dbReference>
<dbReference type="VEuPathDB" id="VectorBase:ISCI000375"/>
<evidence type="ECO:0000313" key="3">
    <source>
        <dbReference type="Proteomes" id="UP000001555"/>
    </source>
</evidence>
<dbReference type="EnsemblMetazoa" id="ISCW000375-RA">
    <property type="protein sequence ID" value="ISCW000375-PA"/>
    <property type="gene ID" value="ISCW000375"/>
</dbReference>
<name>B7P2E7_IXOSC</name>
<dbReference type="Proteomes" id="UP000001555">
    <property type="component" value="Unassembled WGS sequence"/>
</dbReference>
<feature type="non-terminal residue" evidence="1">
    <location>
        <position position="1"/>
    </location>
</feature>
<dbReference type="PaxDb" id="6945-B7P2E7"/>
<keyword evidence="3" id="KW-1185">Reference proteome</keyword>
<accession>B7P2E7</accession>